<comment type="caution">
    <text evidence="1">The sequence shown here is derived from an EMBL/GenBank/DDBJ whole genome shotgun (WGS) entry which is preliminary data.</text>
</comment>
<reference evidence="1 2" key="1">
    <citation type="journal article" date="2021" name="Elife">
        <title>Chloroplast acquisition without the gene transfer in kleptoplastic sea slugs, Plakobranchus ocellatus.</title>
        <authorList>
            <person name="Maeda T."/>
            <person name="Takahashi S."/>
            <person name="Yoshida T."/>
            <person name="Shimamura S."/>
            <person name="Takaki Y."/>
            <person name="Nagai Y."/>
            <person name="Toyoda A."/>
            <person name="Suzuki Y."/>
            <person name="Arimoto A."/>
            <person name="Ishii H."/>
            <person name="Satoh N."/>
            <person name="Nishiyama T."/>
            <person name="Hasebe M."/>
            <person name="Maruyama T."/>
            <person name="Minagawa J."/>
            <person name="Obokata J."/>
            <person name="Shigenobu S."/>
        </authorList>
    </citation>
    <scope>NUCLEOTIDE SEQUENCE [LARGE SCALE GENOMIC DNA]</scope>
</reference>
<gene>
    <name evidence="1" type="ORF">ElyMa_001799100</name>
</gene>
<evidence type="ECO:0000313" key="2">
    <source>
        <dbReference type="Proteomes" id="UP000762676"/>
    </source>
</evidence>
<dbReference type="InterPro" id="IPR027124">
    <property type="entry name" value="Swc5/CFDP1/2"/>
</dbReference>
<dbReference type="SUPFAM" id="SSF56219">
    <property type="entry name" value="DNase I-like"/>
    <property type="match status" value="1"/>
</dbReference>
<protein>
    <submittedName>
        <fullName evidence="1">Craniofacial development protein 2-like</fullName>
    </submittedName>
</protein>
<dbReference type="CDD" id="cd09076">
    <property type="entry name" value="L1-EN"/>
    <property type="match status" value="1"/>
</dbReference>
<organism evidence="1 2">
    <name type="scientific">Elysia marginata</name>
    <dbReference type="NCBI Taxonomy" id="1093978"/>
    <lineage>
        <taxon>Eukaryota</taxon>
        <taxon>Metazoa</taxon>
        <taxon>Spiralia</taxon>
        <taxon>Lophotrochozoa</taxon>
        <taxon>Mollusca</taxon>
        <taxon>Gastropoda</taxon>
        <taxon>Heterobranchia</taxon>
        <taxon>Euthyneura</taxon>
        <taxon>Panpulmonata</taxon>
        <taxon>Sacoglossa</taxon>
        <taxon>Placobranchoidea</taxon>
        <taxon>Plakobranchidae</taxon>
        <taxon>Elysia</taxon>
    </lineage>
</organism>
<dbReference type="AlphaFoldDB" id="A0AAV4EG07"/>
<dbReference type="PANTHER" id="PTHR23227:SF67">
    <property type="entry name" value="CRANIOFACIAL DEVELOPMENT PROTEIN 2-LIKE"/>
    <property type="match status" value="1"/>
</dbReference>
<dbReference type="Gene3D" id="3.60.10.10">
    <property type="entry name" value="Endonuclease/exonuclease/phosphatase"/>
    <property type="match status" value="1"/>
</dbReference>
<sequence length="179" mass="19688">MNITGLCKTRWSGEGHFSSGERTTIHSGKEKGGESGVAIVLDKTHAGCMKSYNPVSDRILTVKLNTKPAALNIIQVYAPTSASTQEEAEKFYSDLQAIKDKMPKREVCIIMGDFNAKVGEGLEHESGIGPFGLGERNERGEMLACFCQANGTTITNTCFKQHLRRRYTWIQPGDSKKSN</sequence>
<dbReference type="Proteomes" id="UP000762676">
    <property type="component" value="Unassembled WGS sequence"/>
</dbReference>
<dbReference type="PANTHER" id="PTHR23227">
    <property type="entry name" value="BUCENTAUR RELATED"/>
    <property type="match status" value="1"/>
</dbReference>
<accession>A0AAV4EG07</accession>
<dbReference type="EMBL" id="BMAT01003644">
    <property type="protein sequence ID" value="GFR59597.1"/>
    <property type="molecule type" value="Genomic_DNA"/>
</dbReference>
<name>A0AAV4EG07_9GAST</name>
<keyword evidence="2" id="KW-1185">Reference proteome</keyword>
<dbReference type="InterPro" id="IPR036691">
    <property type="entry name" value="Endo/exonu/phosph_ase_sf"/>
</dbReference>
<evidence type="ECO:0000313" key="1">
    <source>
        <dbReference type="EMBL" id="GFR59597.1"/>
    </source>
</evidence>
<proteinExistence type="predicted"/>